<name>A0A3E0H080_9PSEU</name>
<keyword evidence="1" id="KW-1133">Transmembrane helix</keyword>
<comment type="caution">
    <text evidence="2">The sequence shown here is derived from an EMBL/GenBank/DDBJ whole genome shotgun (WGS) entry which is preliminary data.</text>
</comment>
<gene>
    <name evidence="2" type="ORF">BCF44_11958</name>
</gene>
<proteinExistence type="predicted"/>
<accession>A0A3E0H080</accession>
<organism evidence="2 3">
    <name type="scientific">Kutzneria buriramensis</name>
    <dbReference type="NCBI Taxonomy" id="1045776"/>
    <lineage>
        <taxon>Bacteria</taxon>
        <taxon>Bacillati</taxon>
        <taxon>Actinomycetota</taxon>
        <taxon>Actinomycetes</taxon>
        <taxon>Pseudonocardiales</taxon>
        <taxon>Pseudonocardiaceae</taxon>
        <taxon>Kutzneria</taxon>
    </lineage>
</organism>
<keyword evidence="3" id="KW-1185">Reference proteome</keyword>
<dbReference type="EMBL" id="QUNO01000019">
    <property type="protein sequence ID" value="REH34782.1"/>
    <property type="molecule type" value="Genomic_DNA"/>
</dbReference>
<dbReference type="Proteomes" id="UP000256269">
    <property type="component" value="Unassembled WGS sequence"/>
</dbReference>
<evidence type="ECO:0000313" key="2">
    <source>
        <dbReference type="EMBL" id="REH34782.1"/>
    </source>
</evidence>
<feature type="transmembrane region" description="Helical" evidence="1">
    <location>
        <begin position="25"/>
        <end position="49"/>
    </location>
</feature>
<sequence>MVITDDSRSITKEVMSTLNGLPAHILLVHVIVVLLPLSSLLLVVTAIWAKARRRLAGANAILAVFVWIMVPVTTNAGEWLERRVPSTDLLRTHTELGDTALFVAIPVALLAIVVWWRQRESVAAQQAATSDVDEPTGGGTTTMTKTATRRRTFLAPASTAVTTVVAVLAVLAAGGACYQIYRIGDSGAQASWQGKFSSDPAPRPGH</sequence>
<protein>
    <submittedName>
        <fullName evidence="2">Uncharacterized protein</fullName>
    </submittedName>
</protein>
<feature type="transmembrane region" description="Helical" evidence="1">
    <location>
        <begin position="153"/>
        <end position="181"/>
    </location>
</feature>
<feature type="transmembrane region" description="Helical" evidence="1">
    <location>
        <begin position="96"/>
        <end position="116"/>
    </location>
</feature>
<reference evidence="2 3" key="1">
    <citation type="submission" date="2018-08" db="EMBL/GenBank/DDBJ databases">
        <title>Genomic Encyclopedia of Archaeal and Bacterial Type Strains, Phase II (KMG-II): from individual species to whole genera.</title>
        <authorList>
            <person name="Goeker M."/>
        </authorList>
    </citation>
    <scope>NUCLEOTIDE SEQUENCE [LARGE SCALE GENOMIC DNA]</scope>
    <source>
        <strain evidence="2 3">DSM 45791</strain>
    </source>
</reference>
<evidence type="ECO:0000313" key="3">
    <source>
        <dbReference type="Proteomes" id="UP000256269"/>
    </source>
</evidence>
<keyword evidence="1" id="KW-0812">Transmembrane</keyword>
<evidence type="ECO:0000256" key="1">
    <source>
        <dbReference type="SAM" id="Phobius"/>
    </source>
</evidence>
<dbReference type="AlphaFoldDB" id="A0A3E0H080"/>
<keyword evidence="1" id="KW-0472">Membrane</keyword>
<feature type="transmembrane region" description="Helical" evidence="1">
    <location>
        <begin position="56"/>
        <end position="76"/>
    </location>
</feature>